<proteinExistence type="predicted"/>
<evidence type="ECO:0000313" key="2">
    <source>
        <dbReference type="Proteomes" id="UP000076552"/>
    </source>
</evidence>
<dbReference type="STRING" id="708197.A0A166MLI6"/>
<dbReference type="EMBL" id="LFIV01000255">
    <property type="protein sequence ID" value="KZL64777.1"/>
    <property type="molecule type" value="Genomic_DNA"/>
</dbReference>
<keyword evidence="1" id="KW-0808">Transferase</keyword>
<reference evidence="1 2" key="1">
    <citation type="submission" date="2015-06" db="EMBL/GenBank/DDBJ databases">
        <title>Survival trade-offs in plant roots during colonization by closely related pathogenic and mutualistic fungi.</title>
        <authorList>
            <person name="Hacquard S."/>
            <person name="Kracher B."/>
            <person name="Hiruma K."/>
            <person name="Weinman A."/>
            <person name="Muench P."/>
            <person name="Garrido Oter R."/>
            <person name="Ver Loren van Themaat E."/>
            <person name="Dallerey J.-F."/>
            <person name="Damm U."/>
            <person name="Henrissat B."/>
            <person name="Lespinet O."/>
            <person name="Thon M."/>
            <person name="Kemen E."/>
            <person name="McHardy A.C."/>
            <person name="Schulze-Lefert P."/>
            <person name="O'Connell R.J."/>
        </authorList>
    </citation>
    <scope>NUCLEOTIDE SEQUENCE [LARGE SCALE GENOMIC DNA]</scope>
    <source>
        <strain evidence="1 2">0861</strain>
    </source>
</reference>
<accession>A0A166MLI6</accession>
<organism evidence="1 2">
    <name type="scientific">Colletotrichum tofieldiae</name>
    <dbReference type="NCBI Taxonomy" id="708197"/>
    <lineage>
        <taxon>Eukaryota</taxon>
        <taxon>Fungi</taxon>
        <taxon>Dikarya</taxon>
        <taxon>Ascomycota</taxon>
        <taxon>Pezizomycotina</taxon>
        <taxon>Sordariomycetes</taxon>
        <taxon>Hypocreomycetidae</taxon>
        <taxon>Glomerellales</taxon>
        <taxon>Glomerellaceae</taxon>
        <taxon>Colletotrichum</taxon>
        <taxon>Colletotrichum spaethianum species complex</taxon>
    </lineage>
</organism>
<name>A0A166MLI6_9PEZI</name>
<dbReference type="Proteomes" id="UP000076552">
    <property type="component" value="Unassembled WGS sequence"/>
</dbReference>
<evidence type="ECO:0000313" key="1">
    <source>
        <dbReference type="EMBL" id="KZL64777.1"/>
    </source>
</evidence>
<keyword evidence="2" id="KW-1185">Reference proteome</keyword>
<dbReference type="GO" id="GO:0016740">
    <property type="term" value="F:transferase activity"/>
    <property type="evidence" value="ECO:0007669"/>
    <property type="project" value="UniProtKB-KW"/>
</dbReference>
<sequence>MHFSTRGKTQHNRVENEVAVMYLACKGLPSFEPVVVSTVPAVYTLQPAQPSSAGSDNSLGWILREFKPVLEQLAGIFSGIQRAPLPDSLNQYGNITIEDDKLAYGQMATLSGGSWKSYGDFWSTRLSSQLGHSKGSPALQG</sequence>
<comment type="caution">
    <text evidence="1">The sequence shown here is derived from an EMBL/GenBank/DDBJ whole genome shotgun (WGS) entry which is preliminary data.</text>
</comment>
<protein>
    <submittedName>
        <fullName evidence="1">Phosphotransferase enzyme family protein</fullName>
    </submittedName>
</protein>
<gene>
    <name evidence="1" type="ORF">CT0861_02024</name>
</gene>
<dbReference type="AlphaFoldDB" id="A0A166MLI6"/>